<dbReference type="InterPro" id="IPR032095">
    <property type="entry name" value="Sacchrp_dh-like_C"/>
</dbReference>
<evidence type="ECO:0000256" key="1">
    <source>
        <dbReference type="ARBA" id="ARBA00023002"/>
    </source>
</evidence>
<comment type="caution">
    <text evidence="4">The sequence shown here is derived from an EMBL/GenBank/DDBJ whole genome shotgun (WGS) entry which is preliminary data.</text>
</comment>
<feature type="domain" description="Saccharopine dehydrogenase NADP binding" evidence="2">
    <location>
        <begin position="2"/>
        <end position="88"/>
    </location>
</feature>
<keyword evidence="1" id="KW-0560">Oxidoreductase</keyword>
<dbReference type="SUPFAM" id="SSF55347">
    <property type="entry name" value="Glyceraldehyde-3-phosphate dehydrogenase-like, C-terminal domain"/>
    <property type="match status" value="1"/>
</dbReference>
<name>X0TWC8_9ZZZZ</name>
<organism evidence="4">
    <name type="scientific">marine sediment metagenome</name>
    <dbReference type="NCBI Taxonomy" id="412755"/>
    <lineage>
        <taxon>unclassified sequences</taxon>
        <taxon>metagenomes</taxon>
        <taxon>ecological metagenomes</taxon>
    </lineage>
</organism>
<dbReference type="AlphaFoldDB" id="X0TWC8"/>
<dbReference type="Gene3D" id="3.30.360.10">
    <property type="entry name" value="Dihydrodipicolinate Reductase, domain 2"/>
    <property type="match status" value="1"/>
</dbReference>
<evidence type="ECO:0008006" key="5">
    <source>
        <dbReference type="Google" id="ProtNLM"/>
    </source>
</evidence>
<dbReference type="Pfam" id="PF03435">
    <property type="entry name" value="Sacchrp_dh_NADP"/>
    <property type="match status" value="1"/>
</dbReference>
<dbReference type="InterPro" id="IPR036291">
    <property type="entry name" value="NAD(P)-bd_dom_sf"/>
</dbReference>
<feature type="domain" description="Saccharopine dehydrogenase-like C-terminal" evidence="3">
    <location>
        <begin position="92"/>
        <end position="338"/>
    </location>
</feature>
<evidence type="ECO:0000259" key="2">
    <source>
        <dbReference type="Pfam" id="PF03435"/>
    </source>
</evidence>
<proteinExistence type="predicted"/>
<evidence type="ECO:0000313" key="4">
    <source>
        <dbReference type="EMBL" id="GAF80435.1"/>
    </source>
</evidence>
<reference evidence="4" key="1">
    <citation type="journal article" date="2014" name="Front. Microbiol.">
        <title>High frequency of phylogenetically diverse reductive dehalogenase-homologous genes in deep subseafloor sedimentary metagenomes.</title>
        <authorList>
            <person name="Kawai M."/>
            <person name="Futagami T."/>
            <person name="Toyoda A."/>
            <person name="Takaki Y."/>
            <person name="Nishi S."/>
            <person name="Hori S."/>
            <person name="Arai W."/>
            <person name="Tsubouchi T."/>
            <person name="Morono Y."/>
            <person name="Uchiyama I."/>
            <person name="Ito T."/>
            <person name="Fujiyama A."/>
            <person name="Inagaki F."/>
            <person name="Takami H."/>
        </authorList>
    </citation>
    <scope>NUCLEOTIDE SEQUENCE</scope>
    <source>
        <strain evidence="4">Expedition CK06-06</strain>
    </source>
</reference>
<dbReference type="SUPFAM" id="SSF51735">
    <property type="entry name" value="NAD(P)-binding Rossmann-fold domains"/>
    <property type="match status" value="1"/>
</dbReference>
<dbReference type="EMBL" id="BARS01000642">
    <property type="protein sequence ID" value="GAF80435.1"/>
    <property type="molecule type" value="Genomic_DNA"/>
</dbReference>
<dbReference type="Gene3D" id="3.40.50.720">
    <property type="entry name" value="NAD(P)-binding Rossmann-like Domain"/>
    <property type="match status" value="1"/>
</dbReference>
<dbReference type="Pfam" id="PF16653">
    <property type="entry name" value="Sacchrp_dh_C"/>
    <property type="match status" value="1"/>
</dbReference>
<protein>
    <recommendedName>
        <fullName evidence="5">Saccharopine dehydrogenase-like C-terminal domain-containing protein</fullName>
    </recommendedName>
</protein>
<dbReference type="PANTHER" id="PTHR11133">
    <property type="entry name" value="SACCHAROPINE DEHYDROGENASE"/>
    <property type="match status" value="1"/>
</dbReference>
<accession>X0TWC8</accession>
<dbReference type="GO" id="GO:0016491">
    <property type="term" value="F:oxidoreductase activity"/>
    <property type="evidence" value="ECO:0007669"/>
    <property type="project" value="UniProtKB-KW"/>
</dbReference>
<evidence type="ECO:0000259" key="3">
    <source>
        <dbReference type="Pfam" id="PF16653"/>
    </source>
</evidence>
<dbReference type="InterPro" id="IPR051168">
    <property type="entry name" value="AASS"/>
</dbReference>
<gene>
    <name evidence="4" type="ORF">S01H1_01472</name>
</gene>
<dbReference type="PANTHER" id="PTHR11133:SF22">
    <property type="entry name" value="ALPHA-AMINOADIPIC SEMIALDEHYDE SYNTHASE, MITOCHONDRIAL"/>
    <property type="match status" value="1"/>
</dbReference>
<dbReference type="InterPro" id="IPR005097">
    <property type="entry name" value="Sacchrp_dh_NADP-bd"/>
</dbReference>
<sequence>MDIDEKKLDKLTEGTDIRGIKVDLSSSEAIRKIVADQDIVIGAVPGFLGFNMLRSVIEAGKNIVDISFMPEDVLSLDELAKKKGVTAVVDMGVAPGMSHMIVGYTDSLLDETESATILVGGLPVIREWPYEYKIVFSPKDVIEEYIRPARLIECGRIVEKPALSDLELVNLPKIGTLEAFNTDGLRSLLYTIKIPSMKEKTLRYPGYAEKMRMLRETGFFSDTAIEVSGVKVKPLDLTSKLLFSKWELKEDEEELTVMRIIVQGEKEGKRLCYTYDLLDYYDKKEKATSMSRATGFPCAIIARLVAQGKFQYPGVCPPEYIGREHKIYHRVMEELEKRNVFYKENIIEI</sequence>